<proteinExistence type="predicted"/>
<accession>A0A151SWX1</accession>
<sequence length="79" mass="9758">MEEVIRLILESIGSNNIFRCSHRRKVVHCNQEKGYDQLFNDYFSDNSVYTKTQFQRRFRMRRHVFLRIVIVITNHDKYF</sequence>
<dbReference type="PANTHER" id="PTHR47150:SF7">
    <property type="entry name" value="NUCLEASE"/>
    <property type="match status" value="1"/>
</dbReference>
<dbReference type="EMBL" id="CM003612">
    <property type="protein sequence ID" value="KYP59281.1"/>
    <property type="molecule type" value="Genomic_DNA"/>
</dbReference>
<dbReference type="PANTHER" id="PTHR47150">
    <property type="entry name" value="OS12G0169200 PROTEIN"/>
    <property type="match status" value="1"/>
</dbReference>
<protein>
    <submittedName>
        <fullName evidence="1">Uncharacterized protein</fullName>
    </submittedName>
</protein>
<keyword evidence="2" id="KW-1185">Reference proteome</keyword>
<evidence type="ECO:0000313" key="1">
    <source>
        <dbReference type="EMBL" id="KYP59281.1"/>
    </source>
</evidence>
<dbReference type="AlphaFoldDB" id="A0A151SWX1"/>
<name>A0A151SWX1_CAJCA</name>
<dbReference type="Proteomes" id="UP000075243">
    <property type="component" value="Chromosome 10"/>
</dbReference>
<reference evidence="1 2" key="1">
    <citation type="journal article" date="2012" name="Nat. Biotechnol.">
        <title>Draft genome sequence of pigeonpea (Cajanus cajan), an orphan legume crop of resource-poor farmers.</title>
        <authorList>
            <person name="Varshney R.K."/>
            <person name="Chen W."/>
            <person name="Li Y."/>
            <person name="Bharti A.K."/>
            <person name="Saxena R.K."/>
            <person name="Schlueter J.A."/>
            <person name="Donoghue M.T."/>
            <person name="Azam S."/>
            <person name="Fan G."/>
            <person name="Whaley A.M."/>
            <person name="Farmer A.D."/>
            <person name="Sheridan J."/>
            <person name="Iwata A."/>
            <person name="Tuteja R."/>
            <person name="Penmetsa R.V."/>
            <person name="Wu W."/>
            <person name="Upadhyaya H.D."/>
            <person name="Yang S.P."/>
            <person name="Shah T."/>
            <person name="Saxena K.B."/>
            <person name="Michael T."/>
            <person name="McCombie W.R."/>
            <person name="Yang B."/>
            <person name="Zhang G."/>
            <person name="Yang H."/>
            <person name="Wang J."/>
            <person name="Spillane C."/>
            <person name="Cook D.R."/>
            <person name="May G.D."/>
            <person name="Xu X."/>
            <person name="Jackson S.A."/>
        </authorList>
    </citation>
    <scope>NUCLEOTIDE SEQUENCE [LARGE SCALE GENOMIC DNA]</scope>
    <source>
        <strain evidence="2">cv. Asha</strain>
    </source>
</reference>
<gene>
    <name evidence="1" type="ORF">KK1_014713</name>
</gene>
<evidence type="ECO:0000313" key="2">
    <source>
        <dbReference type="Proteomes" id="UP000075243"/>
    </source>
</evidence>
<organism evidence="1 2">
    <name type="scientific">Cajanus cajan</name>
    <name type="common">Pigeon pea</name>
    <name type="synonym">Cajanus indicus</name>
    <dbReference type="NCBI Taxonomy" id="3821"/>
    <lineage>
        <taxon>Eukaryota</taxon>
        <taxon>Viridiplantae</taxon>
        <taxon>Streptophyta</taxon>
        <taxon>Embryophyta</taxon>
        <taxon>Tracheophyta</taxon>
        <taxon>Spermatophyta</taxon>
        <taxon>Magnoliopsida</taxon>
        <taxon>eudicotyledons</taxon>
        <taxon>Gunneridae</taxon>
        <taxon>Pentapetalae</taxon>
        <taxon>rosids</taxon>
        <taxon>fabids</taxon>
        <taxon>Fabales</taxon>
        <taxon>Fabaceae</taxon>
        <taxon>Papilionoideae</taxon>
        <taxon>50 kb inversion clade</taxon>
        <taxon>NPAAA clade</taxon>
        <taxon>indigoferoid/millettioid clade</taxon>
        <taxon>Phaseoleae</taxon>
        <taxon>Cajanus</taxon>
    </lineage>
</organism>
<dbReference type="Gramene" id="C.cajan_14285.t">
    <property type="protein sequence ID" value="C.cajan_14285.t.cds1"/>
    <property type="gene ID" value="C.cajan_14285"/>
</dbReference>